<keyword evidence="1" id="KW-0677">Repeat</keyword>
<reference evidence="4" key="1">
    <citation type="submission" date="2021-05" db="EMBL/GenBank/DDBJ databases">
        <title>Comparative genomics of three Colletotrichum scovillei strains and genetic complementation revealed genes involved fungal growth and virulence on chili pepper.</title>
        <authorList>
            <person name="Hsieh D.-K."/>
            <person name="Chuang S.-C."/>
            <person name="Chen C.-Y."/>
            <person name="Chao Y.-T."/>
            <person name="Lu M.-Y.J."/>
            <person name="Lee M.-H."/>
            <person name="Shih M.-C."/>
        </authorList>
    </citation>
    <scope>NUCLEOTIDE SEQUENCE</scope>
    <source>
        <strain evidence="4">Coll-153</strain>
    </source>
</reference>
<dbReference type="InterPro" id="IPR001680">
    <property type="entry name" value="WD40_rpt"/>
</dbReference>
<dbReference type="PROSITE" id="PS50082">
    <property type="entry name" value="WD_REPEATS_2"/>
    <property type="match status" value="1"/>
</dbReference>
<dbReference type="PANTHER" id="PTHR46082:SF11">
    <property type="entry name" value="AAA+ ATPASE DOMAIN-CONTAINING PROTEIN-RELATED"/>
    <property type="match status" value="1"/>
</dbReference>
<dbReference type="InterPro" id="IPR053137">
    <property type="entry name" value="NLR-like"/>
</dbReference>
<dbReference type="EMBL" id="JAESDN010000021">
    <property type="protein sequence ID" value="KAG7040668.1"/>
    <property type="molecule type" value="Genomic_DNA"/>
</dbReference>
<dbReference type="PROSITE" id="PS50837">
    <property type="entry name" value="NACHT"/>
    <property type="match status" value="1"/>
</dbReference>
<name>A0A9P7QT66_9PEZI</name>
<evidence type="ECO:0000256" key="2">
    <source>
        <dbReference type="PROSITE-ProRule" id="PRU00221"/>
    </source>
</evidence>
<sequence length="1686" mass="187910">MSDPSIYTIGWICAIVPEFVAARLFLDEVHEEPRSLSRNDNNSYKLGRMGKHNVAIAVLPHGGYGETSAAMVARDMVHTFVNIRVGLMVGIGGGAPSPRNDVRLGDIVVSSPADGNGGVLQYDFGKSIEGGKFEMTGFLNQPPIALRTALNILISDMEIEGNRLEDHIVKRLKTDILKRNFGRPNSNSDVLFRSDIVYDTNKTVADYCADDLVDRPERDADSFPVVHYGLIASANQVMKDAQKRDALAKEKNVLCFEMEAAGLMNHFPCLVIRGICDYSDSHKNKQWQGYAAMAAASFAKSLVCCIPRQSLEHEQSVAKVLSSINSVKEDVIAIKDTIDHDTLDKLPTAQGAEFDSYQNQHEPRCHPSTRVDILREIETWALHDLTGQRLYWLSGMAGTGKSIIARTIAHDLYKANILGATFFFKRGEVDRGSASLLFGTLARQLAQRRPELSPYIVKAIKETDNISSKSMEEQFTKLVFNPLKQAASNPGEVRNLILVLDALDECSNEKDVEVLLRLLIKAACFDGCGLKLLITSRPEVAVRDACGPPNNGLYREVRLHDTPNEIVSKDISLYLRHQLTEIRNLWNTRCIDNQKLQLDWPGQEKINALVGIAIPLFLFAAIACRFIRDELFGSPEEQLLKLVQTARDGGVSDKLHETYQPVLRQFRGGRTPSERIILLGRFREVIGAIILLEQPLSINSIASLLGLKPSQVSGILVPLRSVLDLPREEGLEVKLFHSSFRDFLLSPVAGEFSVNFKETHWRMALACLGTLSRSLRYNICSLKPADRRSAIARDVLEQQLPPHTRYACRFWFLHLKYAGRLLDDDDQVHKFLQDRFLYWVEALCVLGETNRAIQMTDTLVPLVKQPKSKLYNLLEDSEMLISKYISVILEYPLQLYWSALVFSPTTSSIRHTSMRSIPKCITFQRPQKSEWTPPVQNTGLENAYEGYYSAVVSPDSRLVALSELRGSISVWSLSLGVLMTNIRMPRLHSIGPYVPVTFFKDSKRIASALQNFIYIYVAETGEELCSFRIPLRFDAVQLDVSRTSDKIAASYNNLTAAIWTISTGDSLELLPKDKEQRNNNSRSVPRWGSFVSFSPNSELVATSSIRGGVHLWEVSTGNCLRTFDTNGPVVSPLAFIPETNLLIVNKADGEIRTLDIDTGHWQSKLPGGEATRGPFAVSHDSRLIAHQSLSDSDAVSISSFDTGEHYQSLDFSSIFGASPISLFSLGAKYWAVAFSPDGKFLIVARSNGVAIWFLSMIRKPRTLGSRGNQPIQPVSAVTENCFIHRRASEETAQIISMDVIDDSNEVNIWSSDTGELDLKVKNDGDVWDSGDATVSPDSKYVFLPRQPAIHNTQDSTIIQVMKPPCPREPSYLEYKKSKKSEVLFSADSQSFAFGAYHDFSLWTIEGGLQYRDSTCAGTLITVTPDWEHAAYTVEIPCLEAPKENGESRSDQMSHRVRYLSINTGKYVDMPEEADEFSFLAISPNSEWVASVPYRGEELTLWLASKCSRQALFQPESRITAIAFSCNSESVASTDKAQRIWIWSTISGQCTHVLDVGRSLVSLSFSTDNSQLRTCFGDIAIERSTRPSQVASPTMDDAEFGDTSAMLQGPRWQGYGIDVSGKWITWDGVNLILLPADINPCSNLTSPRWNDDDRRNQVAAGESVVAWVGPSGELYTMGFSRDIRPFD</sequence>
<dbReference type="Gene3D" id="3.40.50.1580">
    <property type="entry name" value="Nucleoside phosphorylase domain"/>
    <property type="match status" value="1"/>
</dbReference>
<dbReference type="InterPro" id="IPR015943">
    <property type="entry name" value="WD40/YVTN_repeat-like_dom_sf"/>
</dbReference>
<evidence type="ECO:0000313" key="4">
    <source>
        <dbReference type="EMBL" id="KAG7040668.1"/>
    </source>
</evidence>
<dbReference type="InterPro" id="IPR000845">
    <property type="entry name" value="Nucleoside_phosphorylase_d"/>
</dbReference>
<dbReference type="Pfam" id="PF01048">
    <property type="entry name" value="PNP_UDP_1"/>
    <property type="match status" value="1"/>
</dbReference>
<evidence type="ECO:0000313" key="5">
    <source>
        <dbReference type="Proteomes" id="UP000699042"/>
    </source>
</evidence>
<dbReference type="InterPro" id="IPR056884">
    <property type="entry name" value="NPHP3-like_N"/>
</dbReference>
<evidence type="ECO:0000256" key="1">
    <source>
        <dbReference type="ARBA" id="ARBA00022737"/>
    </source>
</evidence>
<dbReference type="SUPFAM" id="SSF50998">
    <property type="entry name" value="Quinoprotein alcohol dehydrogenase-like"/>
    <property type="match status" value="2"/>
</dbReference>
<comment type="caution">
    <text evidence="4">The sequence shown here is derived from an EMBL/GenBank/DDBJ whole genome shotgun (WGS) entry which is preliminary data.</text>
</comment>
<dbReference type="GO" id="GO:0003824">
    <property type="term" value="F:catalytic activity"/>
    <property type="evidence" value="ECO:0007669"/>
    <property type="project" value="InterPro"/>
</dbReference>
<dbReference type="SUPFAM" id="SSF52540">
    <property type="entry name" value="P-loop containing nucleoside triphosphate hydrolases"/>
    <property type="match status" value="1"/>
</dbReference>
<dbReference type="Gene3D" id="2.130.10.10">
    <property type="entry name" value="YVTN repeat-like/Quinoprotein amine dehydrogenase"/>
    <property type="match status" value="3"/>
</dbReference>
<organism evidence="4 5">
    <name type="scientific">Colletotrichum scovillei</name>
    <dbReference type="NCBI Taxonomy" id="1209932"/>
    <lineage>
        <taxon>Eukaryota</taxon>
        <taxon>Fungi</taxon>
        <taxon>Dikarya</taxon>
        <taxon>Ascomycota</taxon>
        <taxon>Pezizomycotina</taxon>
        <taxon>Sordariomycetes</taxon>
        <taxon>Hypocreomycetidae</taxon>
        <taxon>Glomerellales</taxon>
        <taxon>Glomerellaceae</taxon>
        <taxon>Colletotrichum</taxon>
        <taxon>Colletotrichum acutatum species complex</taxon>
    </lineage>
</organism>
<feature type="domain" description="NACHT" evidence="3">
    <location>
        <begin position="389"/>
        <end position="538"/>
    </location>
</feature>
<dbReference type="InterPro" id="IPR007111">
    <property type="entry name" value="NACHT_NTPase"/>
</dbReference>
<keyword evidence="2" id="KW-0853">WD repeat</keyword>
<protein>
    <submittedName>
        <fullName evidence="4">WD domain protein</fullName>
    </submittedName>
</protein>
<dbReference type="Pfam" id="PF24883">
    <property type="entry name" value="NPHP3_N"/>
    <property type="match status" value="1"/>
</dbReference>
<gene>
    <name evidence="4" type="ORF">JMJ77_013665</name>
</gene>
<dbReference type="InterPro" id="IPR035994">
    <property type="entry name" value="Nucleoside_phosphorylase_sf"/>
</dbReference>
<keyword evidence="5" id="KW-1185">Reference proteome</keyword>
<accession>A0A9P7QT66</accession>
<dbReference type="PANTHER" id="PTHR46082">
    <property type="entry name" value="ATP/GTP-BINDING PROTEIN-RELATED"/>
    <property type="match status" value="1"/>
</dbReference>
<dbReference type="InterPro" id="IPR011047">
    <property type="entry name" value="Quinoprotein_ADH-like_sf"/>
</dbReference>
<dbReference type="Gene3D" id="3.40.50.300">
    <property type="entry name" value="P-loop containing nucleotide triphosphate hydrolases"/>
    <property type="match status" value="1"/>
</dbReference>
<dbReference type="SUPFAM" id="SSF53167">
    <property type="entry name" value="Purine and uridine phosphorylases"/>
    <property type="match status" value="1"/>
</dbReference>
<dbReference type="Proteomes" id="UP000699042">
    <property type="component" value="Unassembled WGS sequence"/>
</dbReference>
<proteinExistence type="predicted"/>
<evidence type="ECO:0000259" key="3">
    <source>
        <dbReference type="PROSITE" id="PS50837"/>
    </source>
</evidence>
<dbReference type="InterPro" id="IPR027417">
    <property type="entry name" value="P-loop_NTPase"/>
</dbReference>
<dbReference type="SMART" id="SM00320">
    <property type="entry name" value="WD40"/>
    <property type="match status" value="5"/>
</dbReference>
<feature type="repeat" description="WD" evidence="2">
    <location>
        <begin position="1091"/>
        <end position="1122"/>
    </location>
</feature>
<dbReference type="GO" id="GO:0009116">
    <property type="term" value="P:nucleoside metabolic process"/>
    <property type="evidence" value="ECO:0007669"/>
    <property type="project" value="InterPro"/>
</dbReference>